<dbReference type="Pfam" id="PF00642">
    <property type="entry name" value="zf-CCCH"/>
    <property type="match status" value="2"/>
</dbReference>
<dbReference type="SUPFAM" id="SSF90229">
    <property type="entry name" value="CCCH zinc finger"/>
    <property type="match status" value="2"/>
</dbReference>
<feature type="domain" description="C3H1-type" evidence="6">
    <location>
        <begin position="170"/>
        <end position="197"/>
    </location>
</feature>
<dbReference type="AlphaFoldDB" id="A0A9W7M901"/>
<feature type="zinc finger region" description="C3H1-type" evidence="4">
    <location>
        <begin position="294"/>
        <end position="321"/>
    </location>
</feature>
<evidence type="ECO:0000256" key="2">
    <source>
        <dbReference type="ARBA" id="ARBA00022771"/>
    </source>
</evidence>
<organism evidence="7 8">
    <name type="scientific">Hibiscus trionum</name>
    <name type="common">Flower of an hour</name>
    <dbReference type="NCBI Taxonomy" id="183268"/>
    <lineage>
        <taxon>Eukaryota</taxon>
        <taxon>Viridiplantae</taxon>
        <taxon>Streptophyta</taxon>
        <taxon>Embryophyta</taxon>
        <taxon>Tracheophyta</taxon>
        <taxon>Spermatophyta</taxon>
        <taxon>Magnoliopsida</taxon>
        <taxon>eudicotyledons</taxon>
        <taxon>Gunneridae</taxon>
        <taxon>Pentapetalae</taxon>
        <taxon>rosids</taxon>
        <taxon>malvids</taxon>
        <taxon>Malvales</taxon>
        <taxon>Malvaceae</taxon>
        <taxon>Malvoideae</taxon>
        <taxon>Hibiscus</taxon>
    </lineage>
</organism>
<dbReference type="InterPro" id="IPR052650">
    <property type="entry name" value="Zinc_finger_CCCH"/>
</dbReference>
<feature type="domain" description="C3H1-type" evidence="6">
    <location>
        <begin position="230"/>
        <end position="257"/>
    </location>
</feature>
<dbReference type="PROSITE" id="PS50103">
    <property type="entry name" value="ZF_C3H1"/>
    <property type="match status" value="3"/>
</dbReference>
<feature type="compositionally biased region" description="Basic and acidic residues" evidence="5">
    <location>
        <begin position="269"/>
        <end position="290"/>
    </location>
</feature>
<dbReference type="OrthoDB" id="411372at2759"/>
<dbReference type="EMBL" id="BSYR01000023">
    <property type="protein sequence ID" value="GMI89840.1"/>
    <property type="molecule type" value="Genomic_DNA"/>
</dbReference>
<dbReference type="Pfam" id="PF23030">
    <property type="entry name" value="SCAF11-like_C"/>
    <property type="match status" value="1"/>
</dbReference>
<evidence type="ECO:0000259" key="6">
    <source>
        <dbReference type="PROSITE" id="PS50103"/>
    </source>
</evidence>
<dbReference type="Proteomes" id="UP001165190">
    <property type="component" value="Unassembled WGS sequence"/>
</dbReference>
<feature type="compositionally biased region" description="Basic and acidic residues" evidence="5">
    <location>
        <begin position="124"/>
        <end position="139"/>
    </location>
</feature>
<dbReference type="Gene3D" id="1.20.120.1350">
    <property type="entry name" value="Pneumovirus matrix protein 2 (M2), zinc-binding domain"/>
    <property type="match status" value="1"/>
</dbReference>
<dbReference type="InterPro" id="IPR036855">
    <property type="entry name" value="Znf_CCCH_sf"/>
</dbReference>
<feature type="compositionally biased region" description="Low complexity" evidence="5">
    <location>
        <begin position="26"/>
        <end position="35"/>
    </location>
</feature>
<dbReference type="PANTHER" id="PTHR36886:SF8">
    <property type="entry name" value="ZINC FINGER CCCH DOMAIN-CONTAINING PROTEIN 38"/>
    <property type="match status" value="1"/>
</dbReference>
<accession>A0A9W7M901</accession>
<dbReference type="InterPro" id="IPR000571">
    <property type="entry name" value="Znf_CCCH"/>
</dbReference>
<dbReference type="PANTHER" id="PTHR36886">
    <property type="entry name" value="PROTEIN FRIGIDA-ESSENTIAL 1"/>
    <property type="match status" value="1"/>
</dbReference>
<keyword evidence="3 4" id="KW-0862">Zinc</keyword>
<feature type="compositionally biased region" description="Basic and acidic residues" evidence="5">
    <location>
        <begin position="706"/>
        <end position="721"/>
    </location>
</feature>
<keyword evidence="2 4" id="KW-0863">Zinc-finger</keyword>
<feature type="region of interest" description="Disordered" evidence="5">
    <location>
        <begin position="683"/>
        <end position="736"/>
    </location>
</feature>
<dbReference type="SMART" id="SM00356">
    <property type="entry name" value="ZnF_C3H1"/>
    <property type="match status" value="3"/>
</dbReference>
<dbReference type="InterPro" id="IPR057031">
    <property type="entry name" value="SFR19-like_C"/>
</dbReference>
<feature type="zinc finger region" description="C3H1-type" evidence="4">
    <location>
        <begin position="170"/>
        <end position="197"/>
    </location>
</feature>
<gene>
    <name evidence="7" type="ORF">HRI_002653200</name>
</gene>
<feature type="region of interest" description="Disordered" evidence="5">
    <location>
        <begin position="754"/>
        <end position="827"/>
    </location>
</feature>
<name>A0A9W7M901_HIBTR</name>
<feature type="domain" description="C3H1-type" evidence="6">
    <location>
        <begin position="294"/>
        <end position="321"/>
    </location>
</feature>
<dbReference type="Pfam" id="PF18044">
    <property type="entry name" value="zf-CCCH_4"/>
    <property type="match status" value="1"/>
</dbReference>
<keyword evidence="1 4" id="KW-0479">Metal-binding</keyword>
<proteinExistence type="predicted"/>
<feature type="zinc finger region" description="C3H1-type" evidence="4">
    <location>
        <begin position="230"/>
        <end position="257"/>
    </location>
</feature>
<dbReference type="InterPro" id="IPR041367">
    <property type="entry name" value="Znf-CCCH_4"/>
</dbReference>
<dbReference type="Gene3D" id="4.10.1000.10">
    <property type="entry name" value="Zinc finger, CCCH-type"/>
    <property type="match status" value="2"/>
</dbReference>
<evidence type="ECO:0000313" key="8">
    <source>
        <dbReference type="Proteomes" id="UP001165190"/>
    </source>
</evidence>
<keyword evidence="8" id="KW-1185">Reference proteome</keyword>
<feature type="compositionally biased region" description="Polar residues" evidence="5">
    <location>
        <begin position="82"/>
        <end position="98"/>
    </location>
</feature>
<feature type="region of interest" description="Disordered" evidence="5">
    <location>
        <begin position="263"/>
        <end position="290"/>
    </location>
</feature>
<evidence type="ECO:0000256" key="4">
    <source>
        <dbReference type="PROSITE-ProRule" id="PRU00723"/>
    </source>
</evidence>
<dbReference type="GO" id="GO:0008270">
    <property type="term" value="F:zinc ion binding"/>
    <property type="evidence" value="ECO:0007669"/>
    <property type="project" value="UniProtKB-KW"/>
</dbReference>
<protein>
    <recommendedName>
        <fullName evidence="6">C3H1-type domain-containing protein</fullName>
    </recommendedName>
</protein>
<feature type="region of interest" description="Disordered" evidence="5">
    <location>
        <begin position="345"/>
        <end position="372"/>
    </location>
</feature>
<comment type="caution">
    <text evidence="7">The sequence shown here is derived from an EMBL/GenBank/DDBJ whole genome shotgun (WGS) entry which is preliminary data.</text>
</comment>
<evidence type="ECO:0000256" key="5">
    <source>
        <dbReference type="SAM" id="MobiDB-lite"/>
    </source>
</evidence>
<feature type="region of interest" description="Disordered" evidence="5">
    <location>
        <begin position="26"/>
        <end position="168"/>
    </location>
</feature>
<evidence type="ECO:0000313" key="7">
    <source>
        <dbReference type="EMBL" id="GMI89840.1"/>
    </source>
</evidence>
<evidence type="ECO:0000256" key="1">
    <source>
        <dbReference type="ARBA" id="ARBA00022723"/>
    </source>
</evidence>
<evidence type="ECO:0000256" key="3">
    <source>
        <dbReference type="ARBA" id="ARBA00022833"/>
    </source>
</evidence>
<reference evidence="7" key="1">
    <citation type="submission" date="2023-05" db="EMBL/GenBank/DDBJ databases">
        <title>Genome and transcriptome analyses reveal genes involved in the formation of fine ridges on petal epidermal cells in Hibiscus trionum.</title>
        <authorList>
            <person name="Koshimizu S."/>
            <person name="Masuda S."/>
            <person name="Ishii T."/>
            <person name="Shirasu K."/>
            <person name="Hoshino A."/>
            <person name="Arita M."/>
        </authorList>
    </citation>
    <scope>NUCLEOTIDE SEQUENCE</scope>
    <source>
        <strain evidence="7">Hamamatsu line</strain>
    </source>
</reference>
<feature type="compositionally biased region" description="Basic and acidic residues" evidence="5">
    <location>
        <begin position="764"/>
        <end position="780"/>
    </location>
</feature>
<sequence length="915" mass="101830">MSKSRKCGSKWDLKEHQYSLENVQDSAWSAKASASSHERESEHGSFSPELGRNDNKWSVMKSKHGPPARESLHGSRGGQDYDNINSDYSKNRKTTTPSDADEIYSKKKSPTLDEQRQPNFHHSPKGDWSRPRSFTDRSRSRSCSRSRSRSPAPGIRRQSGFHERTRNRSGVSTQICKDFMAGRCRRGSQCHFLHQDIQSHEDGWDTRQKRAGVSKYITHNDDKDYLIKSGRSTDCCTDYLKGNCRRGASCRFAHDGVSDGYSRGSINEISRERENNKRNRVTTPERDVEREARKSSGIPCKYFAAGNCRNGNYCRFSHHDLDMLQDGAKPTDVDASFNVEKSWNASKGSDADVPNEAEKPWTGPKWSDTDASVDMDNSLTGSKWSDTGVGASKPRFCVGSMDERWQHDYDVCGKSTESNVHYKRVDIDKEEGIPRKIENVGVNMGVSEPKGVEDSNDDMEMSPEWNYRIHSSGDKEKSHSSEPTPLGTYLLAHEENITEKASGQAYDALAASQRMSTEKSNYQADHMTRGRTAAALPCDGNAVSRNSSVSHIDPKFSSNILPIQSFEHPGPSSSFLPHSNLNAIGQSELAIPSNEVNMKVPHDSLLFQEEKPSSKLNIGDKNKLHDNYGSLPTSNMVSNEQRTQLTNLSASLAQLFGKGQQLPLLHVAVNVHDGMQVTFANSGGPVEPDSVPTVRPGQEITFPKQYDPRADSIDPTKKQDTNTKPLGFSVHPVSQVNDEDGKSELLANKLLPSSLVGGTNGSDYHNDHGSKRESDFDSHKPNKLQPVASSEVTKENGVLKIKKAEAENKNGLSENMDADDRTEEGKKSKDVKGLRAFKFALVEFVKDLLKPAWKEGQIGKEAYKSIVKKVVDKVTATMQGTNIPQTPEKIDQYLSFSKPKLSKLVQAYVEKFQKS</sequence>